<comment type="similarity">
    <text evidence="3">Belongs to the WD repeat PLAP family.</text>
</comment>
<dbReference type="InterPro" id="IPR011989">
    <property type="entry name" value="ARM-like"/>
</dbReference>
<dbReference type="PROSITE" id="PS50294">
    <property type="entry name" value="WD_REPEATS_REGION"/>
    <property type="match status" value="2"/>
</dbReference>
<reference evidence="12" key="1">
    <citation type="journal article" date="2023" name="G3 (Bethesda)">
        <title>A reference genome for the long-term kleptoplast-retaining sea slug Elysia crispata morphotype clarki.</title>
        <authorList>
            <person name="Eastman K.E."/>
            <person name="Pendleton A.L."/>
            <person name="Shaikh M.A."/>
            <person name="Suttiyut T."/>
            <person name="Ogas R."/>
            <person name="Tomko P."/>
            <person name="Gavelis G."/>
            <person name="Widhalm J.R."/>
            <person name="Wisecaver J.H."/>
        </authorList>
    </citation>
    <scope>NUCLEOTIDE SEQUENCE</scope>
    <source>
        <strain evidence="12">ECLA1</strain>
    </source>
</reference>
<dbReference type="GO" id="GO:0005737">
    <property type="term" value="C:cytoplasm"/>
    <property type="evidence" value="ECO:0007669"/>
    <property type="project" value="UniProtKB-SubCell"/>
</dbReference>
<dbReference type="Proteomes" id="UP001283361">
    <property type="component" value="Unassembled WGS sequence"/>
</dbReference>
<name>A0AAE1B291_9GAST</name>
<dbReference type="InterPro" id="IPR015155">
    <property type="entry name" value="PFU"/>
</dbReference>
<dbReference type="Pfam" id="PF08324">
    <property type="entry name" value="PUL"/>
    <property type="match status" value="1"/>
</dbReference>
<sequence length="769" mass="83059">MATPYKLRCNLAGHQKDVRALVSAIFPDNGLISGSRDNTSCIWVNKEGTNDFYQETIHRGHTNFVTSLCIMPPDDTYAQGLIMTGSNDKTILAYIPGSPEPVFKLIGHEGNVCALASGKFGFLLSGSWDKTARVWLNQKCVMVLEGHEMAVWAVGIISGQGIMLTGSADKTIKAWKAGKCIQTYRGHTDCVRGLGVVSEAEFLSCSNDASIRRWAVTSGDCLNVYFGHTNYVYCLSILPNGQDFITGGEDRTLRVWRDGDCVQTLYHPCESVWAVCALPNGDIATGASDGMIRIFTQVSERVGSQEVLEAFEAALASAPVASQPLGDIKTEDLPGPDSLQRPGKKDGQTTMINTGSGVDVYQWDASQGRWIKIGNVVGSSGSTQRTSGKTLHEGKEYDYVFTVDIQEGAPPLKLPFNISEEPWMAAQKFLDKHQLPQAYLEQVANFIIENTKGVTLGMGSAMAHTDPFTGGDRYVPGKDDPMDGGTGGSDPFTGSGRYVPDGQNQSSGMTNSHFPVKSFIFFDTISPSEQILGKLRDFNRNVDPEQAVPEKSLDSLIPLIEGSNSGEGIKVLDKLISWPQEYVFPALDILRISIKQEEVSRLFCSRPGFTELLVSHADSGSPAACRMLVMRTFTNLFRYEDGIKLLLEHIDSVLQTAIACRDLNTKNGQVATATLLLNFCVKLAPVDDLDAKAKCLQAAGELLGGSGKGLDPEASYRLLIGVGSLVHGDDGCKALAHSIDLPAAIAVCHSSDTGKLAECARVLSQILSS</sequence>
<dbReference type="PANTHER" id="PTHR19849:SF0">
    <property type="entry name" value="PHOSPHOLIPASE A-2-ACTIVATING PROTEIN"/>
    <property type="match status" value="1"/>
</dbReference>
<dbReference type="InterPro" id="IPR036322">
    <property type="entry name" value="WD40_repeat_dom_sf"/>
</dbReference>
<dbReference type="InterPro" id="IPR015943">
    <property type="entry name" value="WD40/YVTN_repeat-like_dom_sf"/>
</dbReference>
<dbReference type="InterPro" id="IPR013535">
    <property type="entry name" value="PUL_dom"/>
</dbReference>
<feature type="region of interest" description="Disordered" evidence="9">
    <location>
        <begin position="325"/>
        <end position="351"/>
    </location>
</feature>
<evidence type="ECO:0000256" key="5">
    <source>
        <dbReference type="ARBA" id="ARBA00022574"/>
    </source>
</evidence>
<evidence type="ECO:0000256" key="9">
    <source>
        <dbReference type="SAM" id="MobiDB-lite"/>
    </source>
</evidence>
<evidence type="ECO:0000256" key="4">
    <source>
        <dbReference type="ARBA" id="ARBA00022490"/>
    </source>
</evidence>
<dbReference type="PROSITE" id="PS50082">
    <property type="entry name" value="WD_REPEATS_2"/>
    <property type="match status" value="2"/>
</dbReference>
<evidence type="ECO:0000313" key="12">
    <source>
        <dbReference type="EMBL" id="KAK3798247.1"/>
    </source>
</evidence>
<dbReference type="GO" id="GO:0005634">
    <property type="term" value="C:nucleus"/>
    <property type="evidence" value="ECO:0007669"/>
    <property type="project" value="UniProtKB-SubCell"/>
</dbReference>
<evidence type="ECO:0000256" key="3">
    <source>
        <dbReference type="ARBA" id="ARBA00008495"/>
    </source>
</evidence>
<dbReference type="Gene3D" id="2.130.10.10">
    <property type="entry name" value="YVTN repeat-like/Quinoprotein amine dehydrogenase"/>
    <property type="match status" value="1"/>
</dbReference>
<dbReference type="Gene3D" id="1.25.10.10">
    <property type="entry name" value="Leucine-rich Repeat Variant"/>
    <property type="match status" value="1"/>
</dbReference>
<feature type="domain" description="PUL" evidence="11">
    <location>
        <begin position="512"/>
        <end position="769"/>
    </location>
</feature>
<evidence type="ECO:0000256" key="6">
    <source>
        <dbReference type="ARBA" id="ARBA00022737"/>
    </source>
</evidence>
<gene>
    <name evidence="12" type="ORF">RRG08_017162</name>
</gene>
<evidence type="ECO:0000256" key="2">
    <source>
        <dbReference type="ARBA" id="ARBA00004496"/>
    </source>
</evidence>
<evidence type="ECO:0000256" key="7">
    <source>
        <dbReference type="ARBA" id="ARBA00023242"/>
    </source>
</evidence>
<dbReference type="SUPFAM" id="SSF50978">
    <property type="entry name" value="WD40 repeat-like"/>
    <property type="match status" value="1"/>
</dbReference>
<evidence type="ECO:0000313" key="13">
    <source>
        <dbReference type="Proteomes" id="UP001283361"/>
    </source>
</evidence>
<dbReference type="EMBL" id="JAWDGP010000700">
    <property type="protein sequence ID" value="KAK3798247.1"/>
    <property type="molecule type" value="Genomic_DNA"/>
</dbReference>
<keyword evidence="13" id="KW-1185">Reference proteome</keyword>
<dbReference type="PANTHER" id="PTHR19849">
    <property type="entry name" value="PHOSPHOLIPASE A-2-ACTIVATING PROTEIN"/>
    <property type="match status" value="1"/>
</dbReference>
<dbReference type="GO" id="GO:0043161">
    <property type="term" value="P:proteasome-mediated ubiquitin-dependent protein catabolic process"/>
    <property type="evidence" value="ECO:0007669"/>
    <property type="project" value="TreeGrafter"/>
</dbReference>
<keyword evidence="5 8" id="KW-0853">WD repeat</keyword>
<dbReference type="InterPro" id="IPR001680">
    <property type="entry name" value="WD40_rpt"/>
</dbReference>
<proteinExistence type="inferred from homology"/>
<evidence type="ECO:0000259" key="10">
    <source>
        <dbReference type="PROSITE" id="PS51394"/>
    </source>
</evidence>
<dbReference type="Gene3D" id="3.10.20.870">
    <property type="entry name" value="PFU (PLAA family ubiquitin binding), C-terminal domain"/>
    <property type="match status" value="1"/>
</dbReference>
<dbReference type="Pfam" id="PF00400">
    <property type="entry name" value="WD40"/>
    <property type="match status" value="7"/>
</dbReference>
<dbReference type="Pfam" id="PF09070">
    <property type="entry name" value="PFU"/>
    <property type="match status" value="1"/>
</dbReference>
<dbReference type="InterPro" id="IPR038122">
    <property type="entry name" value="PFU_sf"/>
</dbReference>
<comment type="subcellular location">
    <subcellularLocation>
        <location evidence="2">Cytoplasm</location>
    </subcellularLocation>
    <subcellularLocation>
        <location evidence="1">Nucleus</location>
    </subcellularLocation>
</comment>
<feature type="repeat" description="WD" evidence="8">
    <location>
        <begin position="144"/>
        <end position="176"/>
    </location>
</feature>
<feature type="domain" description="PFU" evidence="10">
    <location>
        <begin position="362"/>
        <end position="461"/>
    </location>
</feature>
<feature type="repeat" description="WD" evidence="8">
    <location>
        <begin position="225"/>
        <end position="256"/>
    </location>
</feature>
<evidence type="ECO:0000259" key="11">
    <source>
        <dbReference type="PROSITE" id="PS51396"/>
    </source>
</evidence>
<keyword evidence="7" id="KW-0539">Nucleus</keyword>
<dbReference type="SMART" id="SM00320">
    <property type="entry name" value="WD40"/>
    <property type="match status" value="7"/>
</dbReference>
<feature type="region of interest" description="Disordered" evidence="9">
    <location>
        <begin position="476"/>
        <end position="507"/>
    </location>
</feature>
<evidence type="ECO:0000256" key="8">
    <source>
        <dbReference type="PROSITE-ProRule" id="PRU00221"/>
    </source>
</evidence>
<dbReference type="AlphaFoldDB" id="A0AAE1B291"/>
<evidence type="ECO:0000256" key="1">
    <source>
        <dbReference type="ARBA" id="ARBA00004123"/>
    </source>
</evidence>
<organism evidence="12 13">
    <name type="scientific">Elysia crispata</name>
    <name type="common">lettuce slug</name>
    <dbReference type="NCBI Taxonomy" id="231223"/>
    <lineage>
        <taxon>Eukaryota</taxon>
        <taxon>Metazoa</taxon>
        <taxon>Spiralia</taxon>
        <taxon>Lophotrochozoa</taxon>
        <taxon>Mollusca</taxon>
        <taxon>Gastropoda</taxon>
        <taxon>Heterobranchia</taxon>
        <taxon>Euthyneura</taxon>
        <taxon>Panpulmonata</taxon>
        <taxon>Sacoglossa</taxon>
        <taxon>Placobranchoidea</taxon>
        <taxon>Plakobranchidae</taxon>
        <taxon>Elysia</taxon>
    </lineage>
</organism>
<keyword evidence="6" id="KW-0677">Repeat</keyword>
<dbReference type="GO" id="GO:0010992">
    <property type="term" value="P:ubiquitin recycling"/>
    <property type="evidence" value="ECO:0007669"/>
    <property type="project" value="TreeGrafter"/>
</dbReference>
<evidence type="ECO:0008006" key="14">
    <source>
        <dbReference type="Google" id="ProtNLM"/>
    </source>
</evidence>
<protein>
    <recommendedName>
        <fullName evidence="14">Phospholipase A-2-activating protein</fullName>
    </recommendedName>
</protein>
<keyword evidence="4" id="KW-0963">Cytoplasm</keyword>
<accession>A0AAE1B291</accession>
<dbReference type="PROSITE" id="PS51396">
    <property type="entry name" value="PUL"/>
    <property type="match status" value="1"/>
</dbReference>
<dbReference type="PROSITE" id="PS51394">
    <property type="entry name" value="PFU"/>
    <property type="match status" value="1"/>
</dbReference>
<comment type="caution">
    <text evidence="12">The sequence shown here is derived from an EMBL/GenBank/DDBJ whole genome shotgun (WGS) entry which is preliminary data.</text>
</comment>
<dbReference type="FunFam" id="2.130.10.10:FF:000175">
    <property type="entry name" value="Phospholipase A-2-activating protein"/>
    <property type="match status" value="1"/>
</dbReference>
<dbReference type="CDD" id="cd00200">
    <property type="entry name" value="WD40"/>
    <property type="match status" value="1"/>
</dbReference>
<dbReference type="GO" id="GO:0043130">
    <property type="term" value="F:ubiquitin binding"/>
    <property type="evidence" value="ECO:0007669"/>
    <property type="project" value="TreeGrafter"/>
</dbReference>